<dbReference type="Gene3D" id="3.30.1330.40">
    <property type="entry name" value="RutC-like"/>
    <property type="match status" value="1"/>
</dbReference>
<dbReference type="Pfam" id="PF01042">
    <property type="entry name" value="Ribonuc_L-PSP"/>
    <property type="match status" value="1"/>
</dbReference>
<feature type="compositionally biased region" description="Low complexity" evidence="1">
    <location>
        <begin position="47"/>
        <end position="65"/>
    </location>
</feature>
<accession>A0A1I1TF01</accession>
<organism evidence="3 4">
    <name type="scientific">Paracidovorax konjaci</name>
    <dbReference type="NCBI Taxonomy" id="32040"/>
    <lineage>
        <taxon>Bacteria</taxon>
        <taxon>Pseudomonadati</taxon>
        <taxon>Pseudomonadota</taxon>
        <taxon>Betaproteobacteria</taxon>
        <taxon>Burkholderiales</taxon>
        <taxon>Comamonadaceae</taxon>
        <taxon>Paracidovorax</taxon>
    </lineage>
</organism>
<evidence type="ECO:0000313" key="4">
    <source>
        <dbReference type="Proteomes" id="UP000199517"/>
    </source>
</evidence>
<dbReference type="AlphaFoldDB" id="A0A1I1TF01"/>
<protein>
    <submittedName>
        <fullName evidence="3">Enamine deaminase RidA, house cleaning of reactive enamine intermediates, YjgF/YER057c/UK114 family</fullName>
    </submittedName>
</protein>
<gene>
    <name evidence="3" type="ORF">SAMN04489710_103319</name>
</gene>
<feature type="signal peptide" evidence="2">
    <location>
        <begin position="1"/>
        <end position="16"/>
    </location>
</feature>
<evidence type="ECO:0000256" key="2">
    <source>
        <dbReference type="SAM" id="SignalP"/>
    </source>
</evidence>
<name>A0A1I1TF01_9BURK</name>
<dbReference type="InterPro" id="IPR035959">
    <property type="entry name" value="RutC-like_sf"/>
</dbReference>
<keyword evidence="4" id="KW-1185">Reference proteome</keyword>
<dbReference type="InterPro" id="IPR006175">
    <property type="entry name" value="YjgF/YER057c/UK114"/>
</dbReference>
<evidence type="ECO:0000256" key="1">
    <source>
        <dbReference type="SAM" id="MobiDB-lite"/>
    </source>
</evidence>
<dbReference type="STRING" id="32040.SAMN04489710_103319"/>
<evidence type="ECO:0000313" key="3">
    <source>
        <dbReference type="EMBL" id="SFD57146.1"/>
    </source>
</evidence>
<proteinExistence type="predicted"/>
<sequence length="202" mass="20569">MLSLCVLRAYGGTPFAAPFAAPSATQPRATALHAPQRAAGRPRHSHPSLTSMTTATPSSAAPSAAGSALSFINPPGLYDPAPNGYSHVAIVEGPVRTVHVAGQGGEDASGRLAEGFAAQVHLAIANLRTALAAAGATPHDVAKLTVLVVDHTEERLRILGGALRACWGDGVPMPACTLIPVPRLALDGMLFEIDATAVLPVP</sequence>
<dbReference type="EMBL" id="FOMQ01000003">
    <property type="protein sequence ID" value="SFD57146.1"/>
    <property type="molecule type" value="Genomic_DNA"/>
</dbReference>
<feature type="region of interest" description="Disordered" evidence="1">
    <location>
        <begin position="26"/>
        <end position="65"/>
    </location>
</feature>
<dbReference type="SUPFAM" id="SSF55298">
    <property type="entry name" value="YjgF-like"/>
    <property type="match status" value="1"/>
</dbReference>
<feature type="chain" id="PRO_5011566317" evidence="2">
    <location>
        <begin position="17"/>
        <end position="202"/>
    </location>
</feature>
<dbReference type="Proteomes" id="UP000199517">
    <property type="component" value="Unassembled WGS sequence"/>
</dbReference>
<reference evidence="4" key="1">
    <citation type="submission" date="2016-10" db="EMBL/GenBank/DDBJ databases">
        <authorList>
            <person name="Varghese N."/>
            <person name="Submissions S."/>
        </authorList>
    </citation>
    <scope>NUCLEOTIDE SEQUENCE [LARGE SCALE GENOMIC DNA]</scope>
    <source>
        <strain evidence="4">DSM 7481</strain>
    </source>
</reference>
<keyword evidence="2" id="KW-0732">Signal</keyword>